<protein>
    <submittedName>
        <fullName evidence="2">Uncharacterized protein</fullName>
    </submittedName>
</protein>
<gene>
    <name evidence="1" type="ORF">PVK06_036862</name>
    <name evidence="2" type="ORF">PVK06_036870</name>
</gene>
<dbReference type="InterPro" id="IPR032675">
    <property type="entry name" value="LRR_dom_sf"/>
</dbReference>
<dbReference type="PANTHER" id="PTHR11017">
    <property type="entry name" value="LEUCINE-RICH REPEAT-CONTAINING PROTEIN"/>
    <property type="match status" value="1"/>
</dbReference>
<dbReference type="EMBL" id="JARKNE010000010">
    <property type="protein sequence ID" value="KAK5795599.1"/>
    <property type="molecule type" value="Genomic_DNA"/>
</dbReference>
<dbReference type="InterPro" id="IPR044974">
    <property type="entry name" value="Disease_R_plants"/>
</dbReference>
<name>A0ABR0NL85_GOSAR</name>
<evidence type="ECO:0000313" key="1">
    <source>
        <dbReference type="EMBL" id="KAK5795592.1"/>
    </source>
</evidence>
<dbReference type="SUPFAM" id="SSF52058">
    <property type="entry name" value="L domain-like"/>
    <property type="match status" value="1"/>
</dbReference>
<dbReference type="EMBL" id="JARKNE010000010">
    <property type="protein sequence ID" value="KAK5795592.1"/>
    <property type="molecule type" value="Genomic_DNA"/>
</dbReference>
<keyword evidence="3" id="KW-1185">Reference proteome</keyword>
<sequence>MGTESIKGITLDMSQIDNLRLSHTIFENMLNLRFIHFYFPKKFGECSNRRLLADQVDIVSLPDELVYLCWEYYPFKSLSSNFNPKNLVVLKLPHGDMEQLWNEDDHQDLVSLREIDLFDCKNLRKIPNLLGAVHLEILYCKECESLVEFPCLTYLASLRIFNHSGCHNLEKIPEIPSHFHFLDLEGTRIEEVSDSIEHLVGLTGLQLRNSRVKNVSNNISKLESLYNLNLSHCPITKFPEIPRRLSVLNLSKTQIEQVSLSPDSVSNLEVLDINHCRSLKLLLDLPPHIRYLDAHDCTSLEKVSFTQQHGFRGESYERRMMFSNCFNLNQDSVDRIEANAMVKIGSIAENWTGQYFYRPITLVCCFPETEISANKFESQNVNSSLTLKIAPNVCGERRFLVFAIFLVADLTHFTGFENLEFTCECQLTVSSCSDWCGGYEKFKSVLYDSGSFEPERKYMGDHVLILSSTDMVKEDKNYEEASFQFYIRGYSCNEEGEKTCLHDFKVKKCGVHVFYEGAKSCADVNVEPSENSNLNEMSNDESDDSFYSAEEAIFEEANSDTQKRLQL</sequence>
<comment type="caution">
    <text evidence="2">The sequence shown here is derived from an EMBL/GenBank/DDBJ whole genome shotgun (WGS) entry which is preliminary data.</text>
</comment>
<accession>A0ABR0NL85</accession>
<dbReference type="PANTHER" id="PTHR11017:SF479">
    <property type="entry name" value="DISEASE RESISTANCE PROTEIN (TIR-NBS-LRR CLASS) FAMILY"/>
    <property type="match status" value="1"/>
</dbReference>
<evidence type="ECO:0000313" key="2">
    <source>
        <dbReference type="EMBL" id="KAK5795599.1"/>
    </source>
</evidence>
<proteinExistence type="predicted"/>
<reference evidence="2 3" key="1">
    <citation type="submission" date="2023-03" db="EMBL/GenBank/DDBJ databases">
        <title>WGS of Gossypium arboreum.</title>
        <authorList>
            <person name="Yu D."/>
        </authorList>
    </citation>
    <scope>NUCLEOTIDE SEQUENCE [LARGE SCALE GENOMIC DNA]</scope>
    <source>
        <tissue evidence="2">Leaf</tissue>
    </source>
</reference>
<dbReference type="Gene3D" id="3.80.10.10">
    <property type="entry name" value="Ribonuclease Inhibitor"/>
    <property type="match status" value="2"/>
</dbReference>
<evidence type="ECO:0000313" key="3">
    <source>
        <dbReference type="Proteomes" id="UP001358586"/>
    </source>
</evidence>
<organism evidence="2 3">
    <name type="scientific">Gossypium arboreum</name>
    <name type="common">Tree cotton</name>
    <name type="synonym">Gossypium nanking</name>
    <dbReference type="NCBI Taxonomy" id="29729"/>
    <lineage>
        <taxon>Eukaryota</taxon>
        <taxon>Viridiplantae</taxon>
        <taxon>Streptophyta</taxon>
        <taxon>Embryophyta</taxon>
        <taxon>Tracheophyta</taxon>
        <taxon>Spermatophyta</taxon>
        <taxon>Magnoliopsida</taxon>
        <taxon>eudicotyledons</taxon>
        <taxon>Gunneridae</taxon>
        <taxon>Pentapetalae</taxon>
        <taxon>rosids</taxon>
        <taxon>malvids</taxon>
        <taxon>Malvales</taxon>
        <taxon>Malvaceae</taxon>
        <taxon>Malvoideae</taxon>
        <taxon>Gossypium</taxon>
    </lineage>
</organism>
<dbReference type="Proteomes" id="UP001358586">
    <property type="component" value="Chromosome 10"/>
</dbReference>